<sequence>MQGKIESLNEKGYTILLKQNPRIIIIITPIMKRVFLSTTYENMMFVDTTLSCDQTSSAITLVFTSHKIGGLLLACAIHTEQNESNYTLVFATIKEAIEKNETSKKFEPDIVITDDSTAERNDLRTIFPNARLILYAFHVCQAIWRWLCVTDHKVDIMKRQSIMMRFRNIIFVTDPEEAVKLYEGLTMDEYIRTMPALLNHLSNLWERRLEWCISGRVDLLTRGNNTNNITEASIHILKDVILQRCKAFNACALVDFVTSIFENYFQRRIVY</sequence>
<comment type="caution">
    <text evidence="2">The sequence shown here is derived from an EMBL/GenBank/DDBJ whole genome shotgun (WGS) entry which is preliminary data.</text>
</comment>
<dbReference type="PANTHER" id="PTHR35385">
    <property type="entry name" value="PROTEIN B, PUTATIVE-RELATED-RELATED"/>
    <property type="match status" value="1"/>
</dbReference>
<evidence type="ECO:0000259" key="1">
    <source>
        <dbReference type="Pfam" id="PF10551"/>
    </source>
</evidence>
<dbReference type="PANTHER" id="PTHR35385:SF2">
    <property type="entry name" value="PROTEIN B, PUTATIVE-RELATED"/>
    <property type="match status" value="1"/>
</dbReference>
<reference evidence="2 3" key="1">
    <citation type="submission" date="2023-11" db="EMBL/GenBank/DDBJ databases">
        <authorList>
            <person name="Hedman E."/>
            <person name="Englund M."/>
            <person name="Stromberg M."/>
            <person name="Nyberg Akerstrom W."/>
            <person name="Nylinder S."/>
            <person name="Jareborg N."/>
            <person name="Kallberg Y."/>
            <person name="Kronander E."/>
        </authorList>
    </citation>
    <scope>NUCLEOTIDE SEQUENCE [LARGE SCALE GENOMIC DNA]</scope>
</reference>
<proteinExistence type="predicted"/>
<protein>
    <recommendedName>
        <fullName evidence="1">MULE transposase domain-containing protein</fullName>
    </recommendedName>
</protein>
<dbReference type="Pfam" id="PF10551">
    <property type="entry name" value="MULE"/>
    <property type="match status" value="1"/>
</dbReference>
<gene>
    <name evidence="2" type="ORF">PARMNEM_LOCUS8942</name>
</gene>
<evidence type="ECO:0000313" key="2">
    <source>
        <dbReference type="EMBL" id="CAK1588284.1"/>
    </source>
</evidence>
<evidence type="ECO:0000313" key="3">
    <source>
        <dbReference type="Proteomes" id="UP001314205"/>
    </source>
</evidence>
<dbReference type="AlphaFoldDB" id="A0AAV1KZZ1"/>
<dbReference type="InterPro" id="IPR018289">
    <property type="entry name" value="MULE_transposase_dom"/>
</dbReference>
<name>A0AAV1KZZ1_9NEOP</name>
<feature type="domain" description="MULE transposase" evidence="1">
    <location>
        <begin position="57"/>
        <end position="141"/>
    </location>
</feature>
<accession>A0AAV1KZZ1</accession>
<keyword evidence="3" id="KW-1185">Reference proteome</keyword>
<dbReference type="Proteomes" id="UP001314205">
    <property type="component" value="Unassembled WGS sequence"/>
</dbReference>
<organism evidence="2 3">
    <name type="scientific">Parnassius mnemosyne</name>
    <name type="common">clouded apollo</name>
    <dbReference type="NCBI Taxonomy" id="213953"/>
    <lineage>
        <taxon>Eukaryota</taxon>
        <taxon>Metazoa</taxon>
        <taxon>Ecdysozoa</taxon>
        <taxon>Arthropoda</taxon>
        <taxon>Hexapoda</taxon>
        <taxon>Insecta</taxon>
        <taxon>Pterygota</taxon>
        <taxon>Neoptera</taxon>
        <taxon>Endopterygota</taxon>
        <taxon>Lepidoptera</taxon>
        <taxon>Glossata</taxon>
        <taxon>Ditrysia</taxon>
        <taxon>Papilionoidea</taxon>
        <taxon>Papilionidae</taxon>
        <taxon>Parnassiinae</taxon>
        <taxon>Parnassini</taxon>
        <taxon>Parnassius</taxon>
        <taxon>Driopa</taxon>
    </lineage>
</organism>
<dbReference type="EMBL" id="CAVLGL010000082">
    <property type="protein sequence ID" value="CAK1588284.1"/>
    <property type="molecule type" value="Genomic_DNA"/>
</dbReference>